<name>A0A541BQG7_9NOCA</name>
<dbReference type="InterPro" id="IPR003343">
    <property type="entry name" value="Big_2"/>
</dbReference>
<reference evidence="4 5" key="1">
    <citation type="submission" date="2019-06" db="EMBL/GenBank/DDBJ databases">
        <title>Rhodococcus spaelei sp. nov., isolated from a cave.</title>
        <authorList>
            <person name="Lee S.D."/>
        </authorList>
    </citation>
    <scope>NUCLEOTIDE SEQUENCE [LARGE SCALE GENOMIC DNA]</scope>
    <source>
        <strain evidence="4 5">C9-5</strain>
    </source>
</reference>
<dbReference type="SMART" id="SM00635">
    <property type="entry name" value="BID_2"/>
    <property type="match status" value="4"/>
</dbReference>
<keyword evidence="5" id="KW-1185">Reference proteome</keyword>
<accession>A0A541BQG7</accession>
<dbReference type="InterPro" id="IPR032109">
    <property type="entry name" value="Big_3_5"/>
</dbReference>
<evidence type="ECO:0000256" key="2">
    <source>
        <dbReference type="SAM" id="SignalP"/>
    </source>
</evidence>
<feature type="signal peptide" evidence="2">
    <location>
        <begin position="1"/>
        <end position="34"/>
    </location>
</feature>
<dbReference type="GO" id="GO:0005975">
    <property type="term" value="P:carbohydrate metabolic process"/>
    <property type="evidence" value="ECO:0007669"/>
    <property type="project" value="UniProtKB-ARBA"/>
</dbReference>
<evidence type="ECO:0000313" key="5">
    <source>
        <dbReference type="Proteomes" id="UP000316256"/>
    </source>
</evidence>
<feature type="domain" description="BIG2" evidence="3">
    <location>
        <begin position="362"/>
        <end position="438"/>
    </location>
</feature>
<dbReference type="Pfam" id="PF16640">
    <property type="entry name" value="Big_3_5"/>
    <property type="match status" value="1"/>
</dbReference>
<dbReference type="NCBIfam" id="NF033510">
    <property type="entry name" value="Ca_tandemer"/>
    <property type="match status" value="1"/>
</dbReference>
<gene>
    <name evidence="4" type="ORF">FK531_00040</name>
</gene>
<feature type="domain" description="BIG2" evidence="3">
    <location>
        <begin position="546"/>
        <end position="622"/>
    </location>
</feature>
<feature type="compositionally biased region" description="Gly residues" evidence="1">
    <location>
        <begin position="719"/>
        <end position="731"/>
    </location>
</feature>
<feature type="chain" id="PRO_5021731335" evidence="2">
    <location>
        <begin position="35"/>
        <end position="740"/>
    </location>
</feature>
<dbReference type="InterPro" id="IPR041498">
    <property type="entry name" value="Big_6"/>
</dbReference>
<dbReference type="InterPro" id="IPR013783">
    <property type="entry name" value="Ig-like_fold"/>
</dbReference>
<feature type="domain" description="BIG2" evidence="3">
    <location>
        <begin position="270"/>
        <end position="346"/>
    </location>
</feature>
<dbReference type="OrthoDB" id="4457502at2"/>
<dbReference type="EMBL" id="VIGH01000001">
    <property type="protein sequence ID" value="TQF74550.1"/>
    <property type="molecule type" value="Genomic_DNA"/>
</dbReference>
<evidence type="ECO:0000256" key="1">
    <source>
        <dbReference type="SAM" id="MobiDB-lite"/>
    </source>
</evidence>
<evidence type="ECO:0000313" key="4">
    <source>
        <dbReference type="EMBL" id="TQF74550.1"/>
    </source>
</evidence>
<dbReference type="RefSeq" id="WP_142094636.1">
    <property type="nucleotide sequence ID" value="NZ_VIGH01000001.1"/>
</dbReference>
<keyword evidence="2" id="KW-0732">Signal</keyword>
<comment type="caution">
    <text evidence="4">The sequence shown here is derived from an EMBL/GenBank/DDBJ whole genome shotgun (WGS) entry which is preliminary data.</text>
</comment>
<organism evidence="4 5">
    <name type="scientific">Rhodococcus spelaei</name>
    <dbReference type="NCBI Taxonomy" id="2546320"/>
    <lineage>
        <taxon>Bacteria</taxon>
        <taxon>Bacillati</taxon>
        <taxon>Actinomycetota</taxon>
        <taxon>Actinomycetes</taxon>
        <taxon>Mycobacteriales</taxon>
        <taxon>Nocardiaceae</taxon>
        <taxon>Rhodococcus</taxon>
    </lineage>
</organism>
<evidence type="ECO:0000259" key="3">
    <source>
        <dbReference type="SMART" id="SM00635"/>
    </source>
</evidence>
<dbReference type="Gene3D" id="2.60.40.10">
    <property type="entry name" value="Immunoglobulins"/>
    <property type="match status" value="5"/>
</dbReference>
<feature type="region of interest" description="Disordered" evidence="1">
    <location>
        <begin position="717"/>
        <end position="740"/>
    </location>
</feature>
<protein>
    <submittedName>
        <fullName evidence="4">Ig-like domain repeat protein</fullName>
    </submittedName>
</protein>
<sequence length="740" mass="70180">MSKNKNLRRLAAGASTAVMAVGFAGMFGITEASAAPVNKSTNSGDWTFNRTISNGTPAVGETITVTNAIHYNGWLAPTITALKDIHPACLTYVTNSSKVSGSGVGTTSDATSVNMTGSWIRGAGNRDIDYSVQYTVGAGCARDIALITGAGISANQGLSSETANAGPSLTVGKSATTTTVAIAPAPQAGKASTLTATVTNNAAGTVEFANNGTVLGTAAASNGTATYAWTPSAAGAYSVTAKYLGDATNAGSTSPAQTGTVTPAPTAPAAPANLTVNPASVVAGGTVTVSGTAEANSSVKVTAGDMNCTATADASGAFHCDIVTGAAGTVSITAIATNNVGASPASAPVAVTVTPAPTAPAAPANLTVNPASVVAGGTVTVSGTAEANSSVKVTAGDKNCTATADNTGAFHCDIVTGAAGTVSITAVATNAVGSSPVSAPVTVTVTPAPTAPAAPTALSVNPASVVAGGTVTVSGTAEANSSVKVTAGDKNCTATADNTGAFHCDITTGAAGTVSITAIATNNVGASPASAPVTVTVTPAPTAPAAPANLTVNPASVVAGGTVTVSGTAEANSSVKVTAGDKNCTATADASGAFHCDITTGAAGTLTVTAVATNNVGSSPASAPATVTVTPLPAGTAVITVNPAAPTAGSPATITVLGADANTPVTVKNGTATVCATTADANGKATCTWTPAAGSQTLTAEVTVNAAATTVTKTVTVETGGGNPGTGGGNGSLSALFGSS</sequence>
<feature type="domain" description="BIG2" evidence="3">
    <location>
        <begin position="454"/>
        <end position="530"/>
    </location>
</feature>
<dbReference type="SUPFAM" id="SSF81296">
    <property type="entry name" value="E set domains"/>
    <property type="match status" value="1"/>
</dbReference>
<dbReference type="InterPro" id="IPR014756">
    <property type="entry name" value="Ig_E-set"/>
</dbReference>
<proteinExistence type="predicted"/>
<dbReference type="Pfam" id="PF17936">
    <property type="entry name" value="Big_6"/>
    <property type="match status" value="2"/>
</dbReference>
<dbReference type="AlphaFoldDB" id="A0A541BQG7"/>
<dbReference type="Proteomes" id="UP000316256">
    <property type="component" value="Unassembled WGS sequence"/>
</dbReference>